<dbReference type="EMBL" id="ML992675">
    <property type="protein sequence ID" value="KAF2211841.1"/>
    <property type="molecule type" value="Genomic_DNA"/>
</dbReference>
<feature type="compositionally biased region" description="Basic residues" evidence="1">
    <location>
        <begin position="125"/>
        <end position="137"/>
    </location>
</feature>
<feature type="compositionally biased region" description="Polar residues" evidence="1">
    <location>
        <begin position="199"/>
        <end position="209"/>
    </location>
</feature>
<feature type="compositionally biased region" description="Polar residues" evidence="1">
    <location>
        <begin position="174"/>
        <end position="184"/>
    </location>
</feature>
<organism evidence="2 3">
    <name type="scientific">Cercospora zeae-maydis SCOH1-5</name>
    <dbReference type="NCBI Taxonomy" id="717836"/>
    <lineage>
        <taxon>Eukaryota</taxon>
        <taxon>Fungi</taxon>
        <taxon>Dikarya</taxon>
        <taxon>Ascomycota</taxon>
        <taxon>Pezizomycotina</taxon>
        <taxon>Dothideomycetes</taxon>
        <taxon>Dothideomycetidae</taxon>
        <taxon>Mycosphaerellales</taxon>
        <taxon>Mycosphaerellaceae</taxon>
        <taxon>Cercospora</taxon>
    </lineage>
</organism>
<feature type="region of interest" description="Disordered" evidence="1">
    <location>
        <begin position="225"/>
        <end position="268"/>
    </location>
</feature>
<name>A0A6A6FEN4_9PEZI</name>
<feature type="region of interest" description="Disordered" evidence="1">
    <location>
        <begin position="1"/>
        <end position="25"/>
    </location>
</feature>
<dbReference type="Proteomes" id="UP000799539">
    <property type="component" value="Unassembled WGS sequence"/>
</dbReference>
<evidence type="ECO:0000256" key="1">
    <source>
        <dbReference type="SAM" id="MobiDB-lite"/>
    </source>
</evidence>
<protein>
    <submittedName>
        <fullName evidence="2">Uncharacterized protein</fullName>
    </submittedName>
</protein>
<sequence length="617" mass="67715">PPLGLLSPNDKPSLARQRDHSACRQTDSPLRIRKRGENPRYASIYGDIAPPCMHTSLHNLGNKVLPPVLSFTSATTLDSERDIAGNDAHNMDHDLSGSTLFPEVRGNVQSAPPLASPPLQTASKITRHKSVSRRVLSRVKEGIATRSRGSHSHKAMDNDNSLMRRLSGRRKTGSDQQQQLQSFEISRDSIDTEPDDDPTSLTPQRSFTGSSIATDDLVISGVTLTPPPGYVNHSRQTTSRLPSPPAGPSSPLNEATPKASAREVDVSEHDGRLAVRPVTPYIEMKISVDTDAMDVGASKNVWVAVEATVRTREVEVYSSNITDTRKASRNAIDTVVVICCETLREHTAATQQCLVELCARLEHDGDRLAVLLANSRQLNSRTLSCTCAQIHPLQAPKVSALLERLGLAPSTARSDLPNVLEDQPIQLALKDITQQGVRTQLVHSFVLSKYPNHLAQAVQHSTHWPFHTLKIGLQPPDRPLPATQHNQAWSLAIAGEGELPTQTLDNMFRDIRHGCQHGSIPSLRLCYKAMSRARIVEVVGEKAVKSLRLGQCCSLFLKVCLPSIDTAPNVEAGRDQDSLFTELESIVGTLETSFLHVEARYRHTMFPTDNVITVRQI</sequence>
<accession>A0A6A6FEN4</accession>
<evidence type="ECO:0000313" key="3">
    <source>
        <dbReference type="Proteomes" id="UP000799539"/>
    </source>
</evidence>
<feature type="region of interest" description="Disordered" evidence="1">
    <location>
        <begin position="124"/>
        <end position="209"/>
    </location>
</feature>
<proteinExistence type="predicted"/>
<feature type="non-terminal residue" evidence="2">
    <location>
        <position position="617"/>
    </location>
</feature>
<feature type="non-terminal residue" evidence="2">
    <location>
        <position position="1"/>
    </location>
</feature>
<dbReference type="AlphaFoldDB" id="A0A6A6FEN4"/>
<keyword evidence="3" id="KW-1185">Reference proteome</keyword>
<dbReference type="OrthoDB" id="5596422at2759"/>
<reference evidence="2" key="1">
    <citation type="journal article" date="2020" name="Stud. Mycol.">
        <title>101 Dothideomycetes genomes: a test case for predicting lifestyles and emergence of pathogens.</title>
        <authorList>
            <person name="Haridas S."/>
            <person name="Albert R."/>
            <person name="Binder M."/>
            <person name="Bloem J."/>
            <person name="Labutti K."/>
            <person name="Salamov A."/>
            <person name="Andreopoulos B."/>
            <person name="Baker S."/>
            <person name="Barry K."/>
            <person name="Bills G."/>
            <person name="Bluhm B."/>
            <person name="Cannon C."/>
            <person name="Castanera R."/>
            <person name="Culley D."/>
            <person name="Daum C."/>
            <person name="Ezra D."/>
            <person name="Gonzalez J."/>
            <person name="Henrissat B."/>
            <person name="Kuo A."/>
            <person name="Liang C."/>
            <person name="Lipzen A."/>
            <person name="Lutzoni F."/>
            <person name="Magnuson J."/>
            <person name="Mondo S."/>
            <person name="Nolan M."/>
            <person name="Ohm R."/>
            <person name="Pangilinan J."/>
            <person name="Park H.-J."/>
            <person name="Ramirez L."/>
            <person name="Alfaro M."/>
            <person name="Sun H."/>
            <person name="Tritt A."/>
            <person name="Yoshinaga Y."/>
            <person name="Zwiers L.-H."/>
            <person name="Turgeon B."/>
            <person name="Goodwin S."/>
            <person name="Spatafora J."/>
            <person name="Crous P."/>
            <person name="Grigoriev I."/>
        </authorList>
    </citation>
    <scope>NUCLEOTIDE SEQUENCE</scope>
    <source>
        <strain evidence="2">SCOH1-5</strain>
    </source>
</reference>
<evidence type="ECO:0000313" key="2">
    <source>
        <dbReference type="EMBL" id="KAF2211841.1"/>
    </source>
</evidence>
<gene>
    <name evidence="2" type="ORF">CERZMDRAFT_29446</name>
</gene>